<evidence type="ECO:0000256" key="1">
    <source>
        <dbReference type="ARBA" id="ARBA00022487"/>
    </source>
</evidence>
<accession>A0A6G1LC39</accession>
<dbReference type="PANTHER" id="PTHR33938:SF7">
    <property type="entry name" value="CARBOXYLIC ESTER HYDROLASE"/>
    <property type="match status" value="1"/>
</dbReference>
<comment type="similarity">
    <text evidence="5">Belongs to the tannase family.</text>
</comment>
<dbReference type="GO" id="GO:0052689">
    <property type="term" value="F:carboxylic ester hydrolase activity"/>
    <property type="evidence" value="ECO:0007669"/>
    <property type="project" value="UniProtKB-KW"/>
</dbReference>
<dbReference type="PANTHER" id="PTHR33938">
    <property type="entry name" value="FERULOYL ESTERASE B-RELATED"/>
    <property type="match status" value="1"/>
</dbReference>
<keyword evidence="2" id="KW-0732">Signal</keyword>
<keyword evidence="4" id="KW-1015">Disulfide bond</keyword>
<dbReference type="Proteomes" id="UP000799436">
    <property type="component" value="Unassembled WGS sequence"/>
</dbReference>
<evidence type="ECO:0000313" key="8">
    <source>
        <dbReference type="Proteomes" id="UP000799436"/>
    </source>
</evidence>
<sequence length="608" mass="65949">MAALARAAAVGLAARATTSSLADLCTVDHVQASLPDLYNQGIDLEASSVQVSAVYNSSLSAGGGPAKRQAGPSSSSSTSGTTYSYCSINVTYNHPGRDDSVTLRLAFPQPSQFSNRWYVAGGGGYSLSSSATGGLEYNAAGGATSAGYDAFEVSLDNVALTGNGSVDWDNIYAFGYVALGEMTMVAKPMLQNFYGLSNSTTNGTKIYSYYEGCSDGGREGMSQVQRWGAEYDGAITGAPAFRYAQQQVNHVLSSEVEYTMDYYPPPCALDKIVNATIKACDPLDGKTDGVVARTDLCMLEFNLSSIIGESYYCAGSSDTSAGFTYSRLARRQMTTGSQTTYEPTQNGTVNAKDIAVAQAIYDGLHNSQGERAYLSWQIGSQLEDAVTQWSNSSNSWELDITAIGGEYVARFVQLLNESNLSTLEGTTYDTLVDWMEIAMLRYYDSLQTTVPDLTPFMSHGGKLLHYHGESDPSVPSASSVHYWQSVMSIMYPNLTFTEAVEEMSDWYQFYLIPGAAHCSANSLQPNGPYPDDNMNIMIDWVENGVKPSRLNATGAGTDDGSTWELCQWPQRPLWPSNSTAETDFECAFDQDSYDTWLYTFPAFKIPVY</sequence>
<dbReference type="EC" id="3.1.1.-" evidence="5"/>
<evidence type="ECO:0000256" key="5">
    <source>
        <dbReference type="RuleBase" id="RU361238"/>
    </source>
</evidence>
<reference evidence="7" key="1">
    <citation type="journal article" date="2020" name="Stud. Mycol.">
        <title>101 Dothideomycetes genomes: a test case for predicting lifestyles and emergence of pathogens.</title>
        <authorList>
            <person name="Haridas S."/>
            <person name="Albert R."/>
            <person name="Binder M."/>
            <person name="Bloem J."/>
            <person name="Labutti K."/>
            <person name="Salamov A."/>
            <person name="Andreopoulos B."/>
            <person name="Baker S."/>
            <person name="Barry K."/>
            <person name="Bills G."/>
            <person name="Bluhm B."/>
            <person name="Cannon C."/>
            <person name="Castanera R."/>
            <person name="Culley D."/>
            <person name="Daum C."/>
            <person name="Ezra D."/>
            <person name="Gonzalez J."/>
            <person name="Henrissat B."/>
            <person name="Kuo A."/>
            <person name="Liang C."/>
            <person name="Lipzen A."/>
            <person name="Lutzoni F."/>
            <person name="Magnuson J."/>
            <person name="Mondo S."/>
            <person name="Nolan M."/>
            <person name="Ohm R."/>
            <person name="Pangilinan J."/>
            <person name="Park H.-J."/>
            <person name="Ramirez L."/>
            <person name="Alfaro M."/>
            <person name="Sun H."/>
            <person name="Tritt A."/>
            <person name="Yoshinaga Y."/>
            <person name="Zwiers L.-H."/>
            <person name="Turgeon B."/>
            <person name="Goodwin S."/>
            <person name="Spatafora J."/>
            <person name="Crous P."/>
            <person name="Grigoriev I."/>
        </authorList>
    </citation>
    <scope>NUCLEOTIDE SEQUENCE</scope>
    <source>
        <strain evidence="7">CBS 116005</strain>
    </source>
</reference>
<evidence type="ECO:0000256" key="2">
    <source>
        <dbReference type="ARBA" id="ARBA00022729"/>
    </source>
</evidence>
<gene>
    <name evidence="7" type="ORF">EJ03DRAFT_326895</name>
</gene>
<evidence type="ECO:0000256" key="4">
    <source>
        <dbReference type="ARBA" id="ARBA00023157"/>
    </source>
</evidence>
<organism evidence="7 8">
    <name type="scientific">Teratosphaeria nubilosa</name>
    <dbReference type="NCBI Taxonomy" id="161662"/>
    <lineage>
        <taxon>Eukaryota</taxon>
        <taxon>Fungi</taxon>
        <taxon>Dikarya</taxon>
        <taxon>Ascomycota</taxon>
        <taxon>Pezizomycotina</taxon>
        <taxon>Dothideomycetes</taxon>
        <taxon>Dothideomycetidae</taxon>
        <taxon>Mycosphaerellales</taxon>
        <taxon>Teratosphaeriaceae</taxon>
        <taxon>Teratosphaeria</taxon>
    </lineage>
</organism>
<keyword evidence="1" id="KW-0719">Serine esterase</keyword>
<dbReference type="AlphaFoldDB" id="A0A6G1LC39"/>
<evidence type="ECO:0000256" key="3">
    <source>
        <dbReference type="ARBA" id="ARBA00022801"/>
    </source>
</evidence>
<name>A0A6G1LC39_9PEZI</name>
<evidence type="ECO:0000256" key="6">
    <source>
        <dbReference type="SAM" id="MobiDB-lite"/>
    </source>
</evidence>
<protein>
    <recommendedName>
        <fullName evidence="5">Carboxylic ester hydrolase</fullName>
        <ecNumber evidence="5">3.1.1.-</ecNumber>
    </recommendedName>
</protein>
<evidence type="ECO:0000313" key="7">
    <source>
        <dbReference type="EMBL" id="KAF2769988.1"/>
    </source>
</evidence>
<keyword evidence="3 5" id="KW-0378">Hydrolase</keyword>
<feature type="region of interest" description="Disordered" evidence="6">
    <location>
        <begin position="60"/>
        <end position="81"/>
    </location>
</feature>
<dbReference type="InterPro" id="IPR011118">
    <property type="entry name" value="Tannase/feruloyl_esterase"/>
</dbReference>
<dbReference type="OrthoDB" id="3039123at2759"/>
<keyword evidence="8" id="KW-1185">Reference proteome</keyword>
<dbReference type="EMBL" id="ML995829">
    <property type="protein sequence ID" value="KAF2769988.1"/>
    <property type="molecule type" value="Genomic_DNA"/>
</dbReference>
<proteinExistence type="inferred from homology"/>
<dbReference type="Pfam" id="PF07519">
    <property type="entry name" value="Tannase"/>
    <property type="match status" value="1"/>
</dbReference>